<evidence type="ECO:0000313" key="2">
    <source>
        <dbReference type="Proteomes" id="UP001172386"/>
    </source>
</evidence>
<dbReference type="Proteomes" id="UP001172386">
    <property type="component" value="Unassembled WGS sequence"/>
</dbReference>
<keyword evidence="2" id="KW-1185">Reference proteome</keyword>
<gene>
    <name evidence="1" type="ORF">H2198_003802</name>
</gene>
<accession>A0ACC3AAS1</accession>
<reference evidence="1" key="1">
    <citation type="submission" date="2022-10" db="EMBL/GenBank/DDBJ databases">
        <title>Culturing micro-colonial fungi from biological soil crusts in the Mojave desert and describing Neophaeococcomyces mojavensis, and introducing the new genera and species Taxawa tesnikishii.</title>
        <authorList>
            <person name="Kurbessoian T."/>
            <person name="Stajich J.E."/>
        </authorList>
    </citation>
    <scope>NUCLEOTIDE SEQUENCE</scope>
    <source>
        <strain evidence="1">JES_112</strain>
    </source>
</reference>
<dbReference type="EMBL" id="JAPDRQ010000053">
    <property type="protein sequence ID" value="KAJ9658229.1"/>
    <property type="molecule type" value="Genomic_DNA"/>
</dbReference>
<evidence type="ECO:0000313" key="1">
    <source>
        <dbReference type="EMBL" id="KAJ9658229.1"/>
    </source>
</evidence>
<sequence>MPKSAFGFDADNAAHEALKAKVLADREAERVAAKANSAKLQAEKEEAARERRRSLGLPEEENKGWRDRMKERKEEKRMEDEAHVEKRKSISEKIANLVFNAGRKVERDGI</sequence>
<proteinExistence type="predicted"/>
<organism evidence="1 2">
    <name type="scientific">Neophaeococcomyces mojaviensis</name>
    <dbReference type="NCBI Taxonomy" id="3383035"/>
    <lineage>
        <taxon>Eukaryota</taxon>
        <taxon>Fungi</taxon>
        <taxon>Dikarya</taxon>
        <taxon>Ascomycota</taxon>
        <taxon>Pezizomycotina</taxon>
        <taxon>Eurotiomycetes</taxon>
        <taxon>Chaetothyriomycetidae</taxon>
        <taxon>Chaetothyriales</taxon>
        <taxon>Chaetothyriales incertae sedis</taxon>
        <taxon>Neophaeococcomyces</taxon>
    </lineage>
</organism>
<protein>
    <submittedName>
        <fullName evidence="1">Uncharacterized protein</fullName>
    </submittedName>
</protein>
<comment type="caution">
    <text evidence="1">The sequence shown here is derived from an EMBL/GenBank/DDBJ whole genome shotgun (WGS) entry which is preliminary data.</text>
</comment>
<name>A0ACC3AAS1_9EURO</name>